<dbReference type="Proteomes" id="UP001066276">
    <property type="component" value="Chromosome 1_1"/>
</dbReference>
<evidence type="ECO:0008006" key="4">
    <source>
        <dbReference type="Google" id="ProtNLM"/>
    </source>
</evidence>
<feature type="region of interest" description="Disordered" evidence="1">
    <location>
        <begin position="228"/>
        <end position="253"/>
    </location>
</feature>
<gene>
    <name evidence="2" type="ORF">NDU88_001525</name>
</gene>
<organism evidence="2 3">
    <name type="scientific">Pleurodeles waltl</name>
    <name type="common">Iberian ribbed newt</name>
    <dbReference type="NCBI Taxonomy" id="8319"/>
    <lineage>
        <taxon>Eukaryota</taxon>
        <taxon>Metazoa</taxon>
        <taxon>Chordata</taxon>
        <taxon>Craniata</taxon>
        <taxon>Vertebrata</taxon>
        <taxon>Euteleostomi</taxon>
        <taxon>Amphibia</taxon>
        <taxon>Batrachia</taxon>
        <taxon>Caudata</taxon>
        <taxon>Salamandroidea</taxon>
        <taxon>Salamandridae</taxon>
        <taxon>Pleurodelinae</taxon>
        <taxon>Pleurodeles</taxon>
    </lineage>
</organism>
<evidence type="ECO:0000313" key="2">
    <source>
        <dbReference type="EMBL" id="KAJ1213895.1"/>
    </source>
</evidence>
<dbReference type="AlphaFoldDB" id="A0AAV7WM77"/>
<proteinExistence type="predicted"/>
<reference evidence="2" key="1">
    <citation type="journal article" date="2022" name="bioRxiv">
        <title>Sequencing and chromosome-scale assembly of the giantPleurodeles waltlgenome.</title>
        <authorList>
            <person name="Brown T."/>
            <person name="Elewa A."/>
            <person name="Iarovenko S."/>
            <person name="Subramanian E."/>
            <person name="Araus A.J."/>
            <person name="Petzold A."/>
            <person name="Susuki M."/>
            <person name="Suzuki K.-i.T."/>
            <person name="Hayashi T."/>
            <person name="Toyoda A."/>
            <person name="Oliveira C."/>
            <person name="Osipova E."/>
            <person name="Leigh N.D."/>
            <person name="Simon A."/>
            <person name="Yun M.H."/>
        </authorList>
    </citation>
    <scope>NUCLEOTIDE SEQUENCE</scope>
    <source>
        <strain evidence="2">20211129_DDA</strain>
        <tissue evidence="2">Liver</tissue>
    </source>
</reference>
<dbReference type="EMBL" id="JANPWB010000001">
    <property type="protein sequence ID" value="KAJ1213895.1"/>
    <property type="molecule type" value="Genomic_DNA"/>
</dbReference>
<sequence length="253" mass="28025">MGDIVTIGQSRELSKERAAHIEVALECQVKTEPVNTVAAVSTDKKKPCPKYNLIPRTFYRCGGSYPHQEPCPANGKRCSTCNKPNHFAKVCLRPKAINVTPASTMPDEEEDMDDDDPEGVTYVIHVLHPCGYPWRCIPKCNILLAGHQFPALIDNGGSINSLAQDILKTLPFQPVLRPNSTWVFANGSSKLLPLATGYRLTRLRTPPTGADPCAMNPDFRVPEMEKVNDGLRGEEEIEDATEDARRVEEQKDV</sequence>
<feature type="compositionally biased region" description="Basic and acidic residues" evidence="1">
    <location>
        <begin position="242"/>
        <end position="253"/>
    </location>
</feature>
<keyword evidence="3" id="KW-1185">Reference proteome</keyword>
<accession>A0AAV7WM77</accession>
<protein>
    <recommendedName>
        <fullName evidence="4">CCHC-type domain-containing protein</fullName>
    </recommendedName>
</protein>
<comment type="caution">
    <text evidence="2">The sequence shown here is derived from an EMBL/GenBank/DDBJ whole genome shotgun (WGS) entry which is preliminary data.</text>
</comment>
<evidence type="ECO:0000256" key="1">
    <source>
        <dbReference type="SAM" id="MobiDB-lite"/>
    </source>
</evidence>
<name>A0AAV7WM77_PLEWA</name>
<evidence type="ECO:0000313" key="3">
    <source>
        <dbReference type="Proteomes" id="UP001066276"/>
    </source>
</evidence>